<accession>A0A285LR11</accession>
<proteinExistence type="predicted"/>
<protein>
    <recommendedName>
        <fullName evidence="4">Secreted protein</fullName>
    </recommendedName>
</protein>
<feature type="chain" id="PRO_5013057966" description="Secreted protein" evidence="1">
    <location>
        <begin position="25"/>
        <end position="172"/>
    </location>
</feature>
<dbReference type="EMBL" id="OBEG01000004">
    <property type="protein sequence ID" value="SNY87362.1"/>
    <property type="molecule type" value="Genomic_DNA"/>
</dbReference>
<evidence type="ECO:0008006" key="4">
    <source>
        <dbReference type="Google" id="ProtNLM"/>
    </source>
</evidence>
<keyword evidence="1" id="KW-0732">Signal</keyword>
<reference evidence="3" key="1">
    <citation type="submission" date="2017-09" db="EMBL/GenBank/DDBJ databases">
        <authorList>
            <person name="Varghese N."/>
            <person name="Submissions S."/>
        </authorList>
    </citation>
    <scope>NUCLEOTIDE SEQUENCE [LARGE SCALE GENOMIC DNA]</scope>
    <source>
        <strain evidence="3">DSM 45537</strain>
    </source>
</reference>
<dbReference type="Proteomes" id="UP000219565">
    <property type="component" value="Unassembled WGS sequence"/>
</dbReference>
<keyword evidence="3" id="KW-1185">Reference proteome</keyword>
<feature type="signal peptide" evidence="1">
    <location>
        <begin position="1"/>
        <end position="24"/>
    </location>
</feature>
<name>A0A285LR11_9NOCA</name>
<evidence type="ECO:0000313" key="2">
    <source>
        <dbReference type="EMBL" id="SNY87362.1"/>
    </source>
</evidence>
<dbReference type="RefSeq" id="WP_097246364.1">
    <property type="nucleotide sequence ID" value="NZ_JAMTCV010000003.1"/>
</dbReference>
<sequence>MKLISAIICSTAAVGSSFALPALASATDVHCGAEHGVDVTVIDGRAGCRATTDPDGQARSAGFDGVGYARATAGATALGVGAAGGVGAGEGAGGIAIALGFGPDALAMTSITDSDAADGRTIAVTIAFEGSRAQVSSEERTVVCLGSAAFAWNAATGASCLATPFGRWAAAH</sequence>
<organism evidence="2 3">
    <name type="scientific">Nocardia amikacinitolerans</name>
    <dbReference type="NCBI Taxonomy" id="756689"/>
    <lineage>
        <taxon>Bacteria</taxon>
        <taxon>Bacillati</taxon>
        <taxon>Actinomycetota</taxon>
        <taxon>Actinomycetes</taxon>
        <taxon>Mycobacteriales</taxon>
        <taxon>Nocardiaceae</taxon>
        <taxon>Nocardia</taxon>
    </lineage>
</organism>
<gene>
    <name evidence="2" type="ORF">SAMN04244553_4306</name>
</gene>
<dbReference type="Pfam" id="PF20550">
    <property type="entry name" value="DUF6764"/>
    <property type="match status" value="1"/>
</dbReference>
<dbReference type="InterPro" id="IPR046652">
    <property type="entry name" value="DUF6764"/>
</dbReference>
<dbReference type="OrthoDB" id="4570582at2"/>
<dbReference type="STRING" id="1379680.GCA_001612615_03433"/>
<dbReference type="AlphaFoldDB" id="A0A285LR11"/>
<evidence type="ECO:0000313" key="3">
    <source>
        <dbReference type="Proteomes" id="UP000219565"/>
    </source>
</evidence>
<evidence type="ECO:0000256" key="1">
    <source>
        <dbReference type="SAM" id="SignalP"/>
    </source>
</evidence>